<name>A0ABT1UJM6_9GAMM</name>
<dbReference type="Pfam" id="PF06552">
    <property type="entry name" value="TOM20_plant"/>
    <property type="match status" value="1"/>
</dbReference>
<dbReference type="RefSeq" id="WP_256611752.1">
    <property type="nucleotide sequence ID" value="NZ_JANIBM010000023.1"/>
</dbReference>
<dbReference type="Proteomes" id="UP001524569">
    <property type="component" value="Unassembled WGS sequence"/>
</dbReference>
<reference evidence="1 2" key="1">
    <citation type="submission" date="2022-07" db="EMBL/GenBank/DDBJ databases">
        <title>Methylomonas rivi sp. nov., Methylomonas rosea sp. nov., Methylomonas aureus sp. nov. and Methylomonas subterranea sp. nov., four novel methanotrophs isolated from a freshwater creek and the deep terrestrial subsurface.</title>
        <authorList>
            <person name="Abin C."/>
            <person name="Sankaranarayanan K."/>
            <person name="Garner C."/>
            <person name="Sindelar R."/>
            <person name="Kotary K."/>
            <person name="Garner R."/>
            <person name="Barclay S."/>
            <person name="Lawson P."/>
            <person name="Krumholz L."/>
        </authorList>
    </citation>
    <scope>NUCLEOTIDE SEQUENCE [LARGE SCALE GENOMIC DNA]</scope>
    <source>
        <strain evidence="1 2">SURF-1</strain>
    </source>
</reference>
<evidence type="ECO:0000313" key="1">
    <source>
        <dbReference type="EMBL" id="MCQ8182444.1"/>
    </source>
</evidence>
<evidence type="ECO:0000313" key="2">
    <source>
        <dbReference type="Proteomes" id="UP001524569"/>
    </source>
</evidence>
<accession>A0ABT1UJM6</accession>
<organism evidence="1 2">
    <name type="scientific">Methylomonas aurea</name>
    <dbReference type="NCBI Taxonomy" id="2952224"/>
    <lineage>
        <taxon>Bacteria</taxon>
        <taxon>Pseudomonadati</taxon>
        <taxon>Pseudomonadota</taxon>
        <taxon>Gammaproteobacteria</taxon>
        <taxon>Methylococcales</taxon>
        <taxon>Methylococcaceae</taxon>
        <taxon>Methylomonas</taxon>
    </lineage>
</organism>
<keyword evidence="2" id="KW-1185">Reference proteome</keyword>
<sequence>MSLLSSFKKRSTLDAAIKQVAQARKSDGSKAEQLYKGAYQGFASVIADHLIVSEALYHWGFALLHEARGREAQQAIEIYEDAISKFSFCLLTAPSYLGAAIDGGVAFMELARISPDSAKPELYKFAEDFFEKAGAIQKGSAAYNLACIHALRGDQDACLKALQTAREFGSLPDEQNILQDPDMAAVIGSQWFKDFLEELHKQPEPAAEEEMKDQTIDVEPRFKLEKKEDFDYYAK</sequence>
<proteinExistence type="predicted"/>
<dbReference type="EMBL" id="JANIBM010000023">
    <property type="protein sequence ID" value="MCQ8182444.1"/>
    <property type="molecule type" value="Genomic_DNA"/>
</dbReference>
<gene>
    <name evidence="1" type="ORF">NP603_15085</name>
</gene>
<comment type="caution">
    <text evidence="1">The sequence shown here is derived from an EMBL/GenBank/DDBJ whole genome shotgun (WGS) entry which is preliminary data.</text>
</comment>
<dbReference type="SUPFAM" id="SSF48452">
    <property type="entry name" value="TPR-like"/>
    <property type="match status" value="1"/>
</dbReference>
<dbReference type="NCBIfam" id="NF047558">
    <property type="entry name" value="TPR_END_plus"/>
    <property type="match status" value="1"/>
</dbReference>
<dbReference type="Gene3D" id="1.25.40.10">
    <property type="entry name" value="Tetratricopeptide repeat domain"/>
    <property type="match status" value="1"/>
</dbReference>
<dbReference type="InterPro" id="IPR011990">
    <property type="entry name" value="TPR-like_helical_dom_sf"/>
</dbReference>
<protein>
    <submittedName>
        <fullName evidence="1">Uncharacterized protein</fullName>
    </submittedName>
</protein>